<dbReference type="AlphaFoldDB" id="X0X5F8"/>
<feature type="compositionally biased region" description="Low complexity" evidence="1">
    <location>
        <begin position="70"/>
        <end position="84"/>
    </location>
</feature>
<feature type="region of interest" description="Disordered" evidence="1">
    <location>
        <begin position="69"/>
        <end position="91"/>
    </location>
</feature>
<organism evidence="2">
    <name type="scientific">marine sediment metagenome</name>
    <dbReference type="NCBI Taxonomy" id="412755"/>
    <lineage>
        <taxon>unclassified sequences</taxon>
        <taxon>metagenomes</taxon>
        <taxon>ecological metagenomes</taxon>
    </lineage>
</organism>
<sequence>MVLRSKVNRPLMKLRGSDVVFWVKEIFASWMCMKCGVLQQTGSSAIEMTVKKTQRKDPFIDPSVGQFFKTNTTTSGTISSNSNTKPKSSEAYAKQRVVCLNCAESMLQEAVDDLAVIKKHGAKAYETARKL</sequence>
<dbReference type="EMBL" id="BARS01040671">
    <property type="protein sequence ID" value="GAG38265.1"/>
    <property type="molecule type" value="Genomic_DNA"/>
</dbReference>
<evidence type="ECO:0000256" key="1">
    <source>
        <dbReference type="SAM" id="MobiDB-lite"/>
    </source>
</evidence>
<protein>
    <submittedName>
        <fullName evidence="2">Uncharacterized protein</fullName>
    </submittedName>
</protein>
<gene>
    <name evidence="2" type="ORF">S01H1_61962</name>
</gene>
<evidence type="ECO:0000313" key="2">
    <source>
        <dbReference type="EMBL" id="GAG38265.1"/>
    </source>
</evidence>
<accession>X0X5F8</accession>
<name>X0X5F8_9ZZZZ</name>
<reference evidence="2" key="1">
    <citation type="journal article" date="2014" name="Front. Microbiol.">
        <title>High frequency of phylogenetically diverse reductive dehalogenase-homologous genes in deep subseafloor sedimentary metagenomes.</title>
        <authorList>
            <person name="Kawai M."/>
            <person name="Futagami T."/>
            <person name="Toyoda A."/>
            <person name="Takaki Y."/>
            <person name="Nishi S."/>
            <person name="Hori S."/>
            <person name="Arai W."/>
            <person name="Tsubouchi T."/>
            <person name="Morono Y."/>
            <person name="Uchiyama I."/>
            <person name="Ito T."/>
            <person name="Fujiyama A."/>
            <person name="Inagaki F."/>
            <person name="Takami H."/>
        </authorList>
    </citation>
    <scope>NUCLEOTIDE SEQUENCE</scope>
    <source>
        <strain evidence="2">Expedition CK06-06</strain>
    </source>
</reference>
<comment type="caution">
    <text evidence="2">The sequence shown here is derived from an EMBL/GenBank/DDBJ whole genome shotgun (WGS) entry which is preliminary data.</text>
</comment>
<proteinExistence type="predicted"/>